<dbReference type="Gene3D" id="3.40.50.720">
    <property type="entry name" value="NAD(P)-binding Rossmann-like Domain"/>
    <property type="match status" value="1"/>
</dbReference>
<evidence type="ECO:0000313" key="6">
    <source>
        <dbReference type="Proteomes" id="UP000092840"/>
    </source>
</evidence>
<dbReference type="EMBL" id="FLRB01000013">
    <property type="protein sequence ID" value="SBT21752.1"/>
    <property type="molecule type" value="Genomic_DNA"/>
</dbReference>
<dbReference type="NCBIfam" id="TIGR01777">
    <property type="entry name" value="yfcH"/>
    <property type="match status" value="1"/>
</dbReference>
<keyword evidence="6" id="KW-1185">Reference proteome</keyword>
<dbReference type="OrthoDB" id="9801773at2"/>
<gene>
    <name evidence="4" type="ORF">MGA5115_02947</name>
    <name evidence="5" type="ORF">MGA5116_02351</name>
</gene>
<accession>A0A1C3JUJ0</accession>
<dbReference type="Pfam" id="PF01370">
    <property type="entry name" value="Epimerase"/>
    <property type="match status" value="1"/>
</dbReference>
<evidence type="ECO:0000313" key="7">
    <source>
        <dbReference type="Proteomes" id="UP000092871"/>
    </source>
</evidence>
<dbReference type="PANTHER" id="PTHR11092">
    <property type="entry name" value="SUGAR NUCLEOTIDE EPIMERASE RELATED"/>
    <property type="match status" value="1"/>
</dbReference>
<feature type="domain" description="DUF1731" evidence="3">
    <location>
        <begin position="241"/>
        <end position="287"/>
    </location>
</feature>
<evidence type="ECO:0000256" key="1">
    <source>
        <dbReference type="ARBA" id="ARBA00009353"/>
    </source>
</evidence>
<evidence type="ECO:0000313" key="5">
    <source>
        <dbReference type="EMBL" id="SBT21752.1"/>
    </source>
</evidence>
<dbReference type="InterPro" id="IPR036291">
    <property type="entry name" value="NAD(P)-bd_dom_sf"/>
</dbReference>
<protein>
    <submittedName>
        <fullName evidence="4">Epimerase family protein</fullName>
    </submittedName>
</protein>
<organism evidence="4 7">
    <name type="scientific">Marinomonas gallaica</name>
    <dbReference type="NCBI Taxonomy" id="1806667"/>
    <lineage>
        <taxon>Bacteria</taxon>
        <taxon>Pseudomonadati</taxon>
        <taxon>Pseudomonadota</taxon>
        <taxon>Gammaproteobacteria</taxon>
        <taxon>Oceanospirillales</taxon>
        <taxon>Oceanospirillaceae</taxon>
        <taxon>Marinomonas</taxon>
    </lineage>
</organism>
<evidence type="ECO:0000259" key="2">
    <source>
        <dbReference type="Pfam" id="PF01370"/>
    </source>
</evidence>
<dbReference type="AlphaFoldDB" id="A0A1C3JUJ0"/>
<dbReference type="Pfam" id="PF08338">
    <property type="entry name" value="DUF1731"/>
    <property type="match status" value="1"/>
</dbReference>
<dbReference type="SUPFAM" id="SSF51735">
    <property type="entry name" value="NAD(P)-binding Rossmann-fold domains"/>
    <property type="match status" value="1"/>
</dbReference>
<dbReference type="EMBL" id="FLRA01000023">
    <property type="protein sequence ID" value="SBT18797.1"/>
    <property type="molecule type" value="Genomic_DNA"/>
</dbReference>
<dbReference type="InterPro" id="IPR001509">
    <property type="entry name" value="Epimerase_deHydtase"/>
</dbReference>
<dbReference type="Proteomes" id="UP000092840">
    <property type="component" value="Unassembled WGS sequence"/>
</dbReference>
<sequence length="288" mass="32077">MKVLVTGANGFVASNLYPMLTAAGHQTFALVHKHQNAIPSYVQTLHLDDLGEHFFDVVVNLAGAGIADKRWTPARQKELFDSRVQLTHKLFDKLKHKPNVLLNASAVGYYGFDQYKTFTEDTAPNSGFTHNLCAAWEKEAERFAEAGVRTAIFRLGVVLGDGGALAKMKWAYKFGMGGKIASGKQYFPWVHIHDVCRFILSAMEDDRYEGKYNLVAPHSVTQAEFAKSYGNALKRPTPFTTPAFVLETIFGDMSSLLTQGQHVVPKALLDQHFEFEYAQLDDALKSLN</sequence>
<dbReference type="InterPro" id="IPR013549">
    <property type="entry name" value="DUF1731"/>
</dbReference>
<reference evidence="4 7" key="2">
    <citation type="submission" date="2016-06" db="EMBL/GenBank/DDBJ databases">
        <authorList>
            <person name="Kjaerup R.B."/>
            <person name="Dalgaard T.S."/>
            <person name="Juul-Madsen H.R."/>
        </authorList>
    </citation>
    <scope>NUCLEOTIDE SEQUENCE [LARGE SCALE GENOMIC DNA]</scope>
    <source>
        <strain evidence="4 7">CECT 5115</strain>
    </source>
</reference>
<dbReference type="PANTHER" id="PTHR11092:SF0">
    <property type="entry name" value="EPIMERASE FAMILY PROTEIN SDR39U1"/>
    <property type="match status" value="1"/>
</dbReference>
<comment type="similarity">
    <text evidence="1">Belongs to the NAD(P)-dependent epimerase/dehydratase family. SDR39U1 subfamily.</text>
</comment>
<evidence type="ECO:0000313" key="4">
    <source>
        <dbReference type="EMBL" id="SBT18797.1"/>
    </source>
</evidence>
<evidence type="ECO:0000259" key="3">
    <source>
        <dbReference type="Pfam" id="PF08338"/>
    </source>
</evidence>
<reference evidence="5 6" key="1">
    <citation type="submission" date="2016-06" db="EMBL/GenBank/DDBJ databases">
        <authorList>
            <person name="Rodrigo-Torres L."/>
            <person name="Arahal D.R."/>
        </authorList>
    </citation>
    <scope>NUCLEOTIDE SEQUENCE [LARGE SCALE GENOMIC DNA]</scope>
    <source>
        <strain evidence="5 6">CECT 5116</strain>
    </source>
</reference>
<name>A0A1C3JUJ0_9GAMM</name>
<dbReference type="InterPro" id="IPR010099">
    <property type="entry name" value="SDR39U1"/>
</dbReference>
<proteinExistence type="inferred from homology"/>
<dbReference type="RefSeq" id="WP_067037871.1">
    <property type="nucleotide sequence ID" value="NZ_FLRA01000023.1"/>
</dbReference>
<feature type="domain" description="NAD-dependent epimerase/dehydratase" evidence="2">
    <location>
        <begin position="3"/>
        <end position="213"/>
    </location>
</feature>
<dbReference type="Proteomes" id="UP000092871">
    <property type="component" value="Unassembled WGS sequence"/>
</dbReference>